<feature type="compositionally biased region" description="Low complexity" evidence="1">
    <location>
        <begin position="135"/>
        <end position="148"/>
    </location>
</feature>
<dbReference type="eggNOG" id="ENOG502QW4R">
    <property type="taxonomic scope" value="Eukaryota"/>
</dbReference>
<dbReference type="EMBL" id="HE612868">
    <property type="protein sequence ID" value="CCE65655.1"/>
    <property type="molecule type" value="Genomic_DNA"/>
</dbReference>
<accession>G8C0E0</accession>
<dbReference type="AlphaFoldDB" id="G8C0E0"/>
<dbReference type="RefSeq" id="XP_003688089.1">
    <property type="nucleotide sequence ID" value="XM_003688041.1"/>
</dbReference>
<dbReference type="Proteomes" id="UP000005666">
    <property type="component" value="Chromosome 13"/>
</dbReference>
<name>G8C0E0_TETPH</name>
<feature type="region of interest" description="Disordered" evidence="1">
    <location>
        <begin position="65"/>
        <end position="88"/>
    </location>
</feature>
<dbReference type="OMA" id="RKCVICE"/>
<feature type="compositionally biased region" description="Polar residues" evidence="1">
    <location>
        <begin position="166"/>
        <end position="178"/>
    </location>
</feature>
<dbReference type="KEGG" id="tpf:TPHA_0M00800"/>
<evidence type="ECO:0000256" key="1">
    <source>
        <dbReference type="SAM" id="MobiDB-lite"/>
    </source>
</evidence>
<dbReference type="GeneID" id="11531876"/>
<dbReference type="HOGENOM" id="CLU_038590_0_0_1"/>
<evidence type="ECO:0000313" key="2">
    <source>
        <dbReference type="EMBL" id="CCE65655.1"/>
    </source>
</evidence>
<feature type="region of interest" description="Disordered" evidence="1">
    <location>
        <begin position="124"/>
        <end position="149"/>
    </location>
</feature>
<keyword evidence="3" id="KW-1185">Reference proteome</keyword>
<sequence>MDEKSSSRVLENMDSNSMSLLYSSPSINSHSNSTGEIAKNSFFKITHSPTFENDKNTPLKWQQEKQEFQFQSNSTPSKSNFKNPQQRLLQARKRRSTLMGAKPRVPSRLNKATSKLDLIDDRTLTSLPIPHPQKNENNNLFQNRQLNNKRPRYNETKELRVHNDQVNRNVSYNQSTLDDSLDSMGEDKENTSKNYDHPIVLLEDYISYDDSGSSSRKRNKRRISLSDLKRKMHKGQTNNVLKLRKIKHPSHLSNLTFSLAPNHANASSIMTDISEQYNTFEPEPNENSNASSDEINGVLKELIHPVTGVTEDQYISRISKKSQLVSCVVCDKVLYELSSILPENNKFKEIVCGNCAEKYEAAAKLFEDYEFDSSLDISNSSIMSGMNNNVQYLENIGLIKHKNTDTFSNELITRLQSQLKQTNEKDEKQNNEEFLLDSKSVLWFIEARKKIRWRWRISKLLPEFLSNHNSNTTQSS</sequence>
<feature type="compositionally biased region" description="Polar residues" evidence="1">
    <location>
        <begin position="72"/>
        <end position="88"/>
    </location>
</feature>
<evidence type="ECO:0000313" key="3">
    <source>
        <dbReference type="Proteomes" id="UP000005666"/>
    </source>
</evidence>
<protein>
    <submittedName>
        <fullName evidence="2">Uncharacterized protein</fullName>
    </submittedName>
</protein>
<dbReference type="OrthoDB" id="4076003at2759"/>
<gene>
    <name evidence="2" type="primary">TPHA0M00800</name>
    <name evidence="2" type="ordered locus">TPHA_0M00800</name>
</gene>
<proteinExistence type="predicted"/>
<reference evidence="2 3" key="1">
    <citation type="journal article" date="2011" name="Proc. Natl. Acad. Sci. U.S.A.">
        <title>Evolutionary erosion of yeast sex chromosomes by mating-type switching accidents.</title>
        <authorList>
            <person name="Gordon J.L."/>
            <person name="Armisen D."/>
            <person name="Proux-Wera E."/>
            <person name="Oheigeartaigh S.S."/>
            <person name="Byrne K.P."/>
            <person name="Wolfe K.H."/>
        </authorList>
    </citation>
    <scope>NUCLEOTIDE SEQUENCE [LARGE SCALE GENOMIC DNA]</scope>
    <source>
        <strain evidence="3">ATCC 24235 / CBS 4417 / NBRC 1672 / NRRL Y-8282 / UCD 70-5</strain>
    </source>
</reference>
<organism evidence="2 3">
    <name type="scientific">Tetrapisispora phaffii (strain ATCC 24235 / CBS 4417 / NBRC 1672 / NRRL Y-8282 / UCD 70-5)</name>
    <name type="common">Yeast</name>
    <name type="synonym">Fabospora phaffii</name>
    <dbReference type="NCBI Taxonomy" id="1071381"/>
    <lineage>
        <taxon>Eukaryota</taxon>
        <taxon>Fungi</taxon>
        <taxon>Dikarya</taxon>
        <taxon>Ascomycota</taxon>
        <taxon>Saccharomycotina</taxon>
        <taxon>Saccharomycetes</taxon>
        <taxon>Saccharomycetales</taxon>
        <taxon>Saccharomycetaceae</taxon>
        <taxon>Tetrapisispora</taxon>
    </lineage>
</organism>
<feature type="region of interest" description="Disordered" evidence="1">
    <location>
        <begin position="162"/>
        <end position="193"/>
    </location>
</feature>